<accession>A0A975XZ03</accession>
<protein>
    <submittedName>
        <fullName evidence="2">TIGR02206 family membrane protein</fullName>
    </submittedName>
</protein>
<feature type="transmembrane region" description="Helical" evidence="1">
    <location>
        <begin position="157"/>
        <end position="178"/>
    </location>
</feature>
<proteinExistence type="predicted"/>
<keyword evidence="1" id="KW-0812">Transmembrane</keyword>
<feature type="transmembrane region" description="Helical" evidence="1">
    <location>
        <begin position="131"/>
        <end position="150"/>
    </location>
</feature>
<dbReference type="NCBIfam" id="TIGR02206">
    <property type="entry name" value="intg_mem_TP0381"/>
    <property type="match status" value="1"/>
</dbReference>
<evidence type="ECO:0000313" key="3">
    <source>
        <dbReference type="Proteomes" id="UP000683575"/>
    </source>
</evidence>
<dbReference type="RefSeq" id="WP_216938283.1">
    <property type="nucleotide sequence ID" value="NZ_CP077062.1"/>
</dbReference>
<evidence type="ECO:0000313" key="2">
    <source>
        <dbReference type="EMBL" id="QWZ06920.1"/>
    </source>
</evidence>
<keyword evidence="1" id="KW-1133">Transmembrane helix</keyword>
<feature type="transmembrane region" description="Helical" evidence="1">
    <location>
        <begin position="98"/>
        <end position="119"/>
    </location>
</feature>
<name>A0A975XZ03_9ACTN</name>
<dbReference type="Pfam" id="PF14808">
    <property type="entry name" value="TMEM164"/>
    <property type="match status" value="1"/>
</dbReference>
<gene>
    <name evidence="2" type="ORF">KRR39_15535</name>
</gene>
<dbReference type="Proteomes" id="UP000683575">
    <property type="component" value="Chromosome"/>
</dbReference>
<organism evidence="2 3">
    <name type="scientific">Nocardioides panacis</name>
    <dbReference type="NCBI Taxonomy" id="2849501"/>
    <lineage>
        <taxon>Bacteria</taxon>
        <taxon>Bacillati</taxon>
        <taxon>Actinomycetota</taxon>
        <taxon>Actinomycetes</taxon>
        <taxon>Propionibacteriales</taxon>
        <taxon>Nocardioidaceae</taxon>
        <taxon>Nocardioides</taxon>
    </lineage>
</organism>
<dbReference type="EMBL" id="CP077062">
    <property type="protein sequence ID" value="QWZ06920.1"/>
    <property type="molecule type" value="Genomic_DNA"/>
</dbReference>
<dbReference type="AlphaFoldDB" id="A0A975XZ03"/>
<feature type="transmembrane region" description="Helical" evidence="1">
    <location>
        <begin position="201"/>
        <end position="224"/>
    </location>
</feature>
<feature type="transmembrane region" description="Helical" evidence="1">
    <location>
        <begin position="14"/>
        <end position="33"/>
    </location>
</feature>
<keyword evidence="1" id="KW-0472">Membrane</keyword>
<sequence>MAAGRFTTFGAEHFLLLGLFLAGAVGLVLLGRAQRGTARARRSSRVLAVAIPCVTVPSQVVQLTPDRFSLGSSLPLQLCDLAWMAAVWALWTHGRVPVALTYYWGLTLSVQGLLTPSLVETFPQPGYLAFWAMHFLIVWAAVYLALGLGLGPGWREYRVTVAVTVVWAVLVFAFNSALDVNYGYVNHKPGSASLLDLLGPWPVYVLAALAVLLAGWALITWPWVAAGRRRDRRTAGGGGGPGG</sequence>
<dbReference type="InterPro" id="IPR011737">
    <property type="entry name" value="CHP02206_TP0381"/>
</dbReference>
<dbReference type="KEGG" id="nps:KRR39_15535"/>
<reference evidence="2" key="1">
    <citation type="submission" date="2021-06" db="EMBL/GenBank/DDBJ databases">
        <title>Complete genome sequence of Nocardioides sp. G188.</title>
        <authorList>
            <person name="Im W.-T."/>
        </authorList>
    </citation>
    <scope>NUCLEOTIDE SEQUENCE</scope>
    <source>
        <strain evidence="2">G188</strain>
    </source>
</reference>
<evidence type="ECO:0000256" key="1">
    <source>
        <dbReference type="SAM" id="Phobius"/>
    </source>
</evidence>
<keyword evidence="3" id="KW-1185">Reference proteome</keyword>